<evidence type="ECO:0000256" key="4">
    <source>
        <dbReference type="ARBA" id="ARBA00023136"/>
    </source>
</evidence>
<evidence type="ECO:0000256" key="3">
    <source>
        <dbReference type="ARBA" id="ARBA00022989"/>
    </source>
</evidence>
<dbReference type="AlphaFoldDB" id="A0AAD5U2C0"/>
<feature type="domain" description="Sugar phosphate transporter" evidence="6">
    <location>
        <begin position="258"/>
        <end position="472"/>
    </location>
</feature>
<keyword evidence="2 5" id="KW-0812">Transmembrane</keyword>
<keyword evidence="8" id="KW-1185">Reference proteome</keyword>
<keyword evidence="3 5" id="KW-1133">Transmembrane helix</keyword>
<sequence length="491" mass="55347">MEGLLNTLAISGASLVGKAAFSFATSRFVNEMTQKIKETSQKTKLGKEVEKLNSSIRQKLDLIRPSIELIQSTANKGNSNLNAALELIATFIENLNKTKNEILKDTHFQLVFENTTTEIKSKTEVSVLKTINQLKEIERDILDLTVYLTFTLQSNNLNFDTSLNLNHISTSILLKSSNYFNNVIYDENKNEFLVGPTFFVRLFSLFGANARKEDVQSWTWKEEFPKCTLNLKKPKPINEDEKCFKYFFSFTENLNDVPLSAAFCGFVVLTNLSLQYNSVGFYQMAKVLTTPCIVILQTKFYQKTFSSLIKTSLAVTCVGVIVVSVTDFSLNVVGTIFAMLGVVVGSTYQIWVGTKQKELNCDSFQLLYYQSFISFIILLISIPILDNAYDLYNYEFTTESIGMILFSAALAFFVNLSTFLIIGKTSAVTYNIVGHFKLCLILFLGFIIFKSPVDLKQIGGIATTLVGIFWYSKLKLADIKTEQLKPNNEKD</sequence>
<organism evidence="7 8">
    <name type="scientific">Clydaea vesicula</name>
    <dbReference type="NCBI Taxonomy" id="447962"/>
    <lineage>
        <taxon>Eukaryota</taxon>
        <taxon>Fungi</taxon>
        <taxon>Fungi incertae sedis</taxon>
        <taxon>Chytridiomycota</taxon>
        <taxon>Chytridiomycota incertae sedis</taxon>
        <taxon>Chytridiomycetes</taxon>
        <taxon>Lobulomycetales</taxon>
        <taxon>Lobulomycetaceae</taxon>
        <taxon>Clydaea</taxon>
    </lineage>
</organism>
<keyword evidence="4 5" id="KW-0472">Membrane</keyword>
<dbReference type="Pfam" id="PF05508">
    <property type="entry name" value="Ran-binding"/>
    <property type="match status" value="1"/>
</dbReference>
<dbReference type="Pfam" id="PF03151">
    <property type="entry name" value="TPT"/>
    <property type="match status" value="1"/>
</dbReference>
<dbReference type="InterPro" id="IPR004853">
    <property type="entry name" value="Sugar_P_trans_dom"/>
</dbReference>
<evidence type="ECO:0000259" key="6">
    <source>
        <dbReference type="Pfam" id="PF03151"/>
    </source>
</evidence>
<dbReference type="EMBL" id="JADGJW010000572">
    <property type="protein sequence ID" value="KAJ3215057.1"/>
    <property type="molecule type" value="Genomic_DNA"/>
</dbReference>
<protein>
    <recommendedName>
        <fullName evidence="6">Sugar phosphate transporter domain-containing protein</fullName>
    </recommendedName>
</protein>
<dbReference type="PANTHER" id="PTHR11132">
    <property type="entry name" value="SOLUTE CARRIER FAMILY 35"/>
    <property type="match status" value="1"/>
</dbReference>
<evidence type="ECO:0000313" key="7">
    <source>
        <dbReference type="EMBL" id="KAJ3215057.1"/>
    </source>
</evidence>
<evidence type="ECO:0000256" key="5">
    <source>
        <dbReference type="SAM" id="Phobius"/>
    </source>
</evidence>
<comment type="subcellular location">
    <subcellularLocation>
        <location evidence="1">Membrane</location>
        <topology evidence="1">Multi-pass membrane protein</topology>
    </subcellularLocation>
</comment>
<evidence type="ECO:0000256" key="1">
    <source>
        <dbReference type="ARBA" id="ARBA00004141"/>
    </source>
</evidence>
<accession>A0AAD5U2C0</accession>
<feature type="transmembrane region" description="Helical" evidence="5">
    <location>
        <begin position="366"/>
        <end position="385"/>
    </location>
</feature>
<dbReference type="Proteomes" id="UP001211065">
    <property type="component" value="Unassembled WGS sequence"/>
</dbReference>
<name>A0AAD5U2C0_9FUNG</name>
<reference evidence="7" key="1">
    <citation type="submission" date="2020-05" db="EMBL/GenBank/DDBJ databases">
        <title>Phylogenomic resolution of chytrid fungi.</title>
        <authorList>
            <person name="Stajich J.E."/>
            <person name="Amses K."/>
            <person name="Simmons R."/>
            <person name="Seto K."/>
            <person name="Myers J."/>
            <person name="Bonds A."/>
            <person name="Quandt C.A."/>
            <person name="Barry K."/>
            <person name="Liu P."/>
            <person name="Grigoriev I."/>
            <person name="Longcore J.E."/>
            <person name="James T.Y."/>
        </authorList>
    </citation>
    <scope>NUCLEOTIDE SEQUENCE</scope>
    <source>
        <strain evidence="7">JEL0476</strain>
    </source>
</reference>
<feature type="transmembrane region" description="Helical" evidence="5">
    <location>
        <begin position="428"/>
        <end position="449"/>
    </location>
</feature>
<evidence type="ECO:0000256" key="2">
    <source>
        <dbReference type="ARBA" id="ARBA00022692"/>
    </source>
</evidence>
<feature type="transmembrane region" description="Helical" evidence="5">
    <location>
        <begin position="332"/>
        <end position="354"/>
    </location>
</feature>
<dbReference type="InterPro" id="IPR008812">
    <property type="entry name" value="Ran_GTP-bd-rel"/>
</dbReference>
<proteinExistence type="predicted"/>
<dbReference type="InterPro" id="IPR050186">
    <property type="entry name" value="TPT_transporter"/>
</dbReference>
<feature type="transmembrane region" description="Helical" evidence="5">
    <location>
        <begin position="400"/>
        <end position="421"/>
    </location>
</feature>
<evidence type="ECO:0000313" key="8">
    <source>
        <dbReference type="Proteomes" id="UP001211065"/>
    </source>
</evidence>
<gene>
    <name evidence="7" type="ORF">HK099_006547</name>
</gene>
<comment type="caution">
    <text evidence="7">The sequence shown here is derived from an EMBL/GenBank/DDBJ whole genome shotgun (WGS) entry which is preliminary data.</text>
</comment>
<dbReference type="GO" id="GO:0016020">
    <property type="term" value="C:membrane"/>
    <property type="evidence" value="ECO:0007669"/>
    <property type="project" value="UniProtKB-SubCell"/>
</dbReference>
<feature type="transmembrane region" description="Helical" evidence="5">
    <location>
        <begin position="308"/>
        <end position="326"/>
    </location>
</feature>